<dbReference type="InterPro" id="IPR000644">
    <property type="entry name" value="CBS_dom"/>
</dbReference>
<evidence type="ECO:0000256" key="6">
    <source>
        <dbReference type="ARBA" id="ARBA00022989"/>
    </source>
</evidence>
<dbReference type="OrthoDB" id="9790355at2"/>
<comment type="subcellular location">
    <subcellularLocation>
        <location evidence="9">Cell membrane</location>
        <topology evidence="9">Multi-pass membrane protein</topology>
    </subcellularLocation>
    <subcellularLocation>
        <location evidence="1">Membrane</location>
        <topology evidence="1">Multi-pass membrane protein</topology>
    </subcellularLocation>
</comment>
<feature type="transmembrane region" description="Helical" evidence="9">
    <location>
        <begin position="388"/>
        <end position="412"/>
    </location>
</feature>
<dbReference type="InterPro" id="IPR006667">
    <property type="entry name" value="SLC41_membr_dom"/>
</dbReference>
<keyword evidence="5 9" id="KW-0460">Magnesium</keyword>
<feature type="transmembrane region" description="Helical" evidence="9">
    <location>
        <begin position="285"/>
        <end position="302"/>
    </location>
</feature>
<comment type="caution">
    <text evidence="11">The sequence shown here is derived from an EMBL/GenBank/DDBJ whole genome shotgun (WGS) entry which is preliminary data.</text>
</comment>
<feature type="transmembrane region" description="Helical" evidence="9">
    <location>
        <begin position="424"/>
        <end position="447"/>
    </location>
</feature>
<dbReference type="RefSeq" id="WP_113657467.1">
    <property type="nucleotide sequence ID" value="NZ_KZ845663.1"/>
</dbReference>
<name>A0A364K9H1_9BACL</name>
<protein>
    <recommendedName>
        <fullName evidence="9">Magnesium transporter MgtE</fullName>
    </recommendedName>
</protein>
<reference evidence="11 12" key="1">
    <citation type="submission" date="2018-06" db="EMBL/GenBank/DDBJ databases">
        <title>Thermoflavimicrobium daqus sp. nov., a thermophilic microbe isolated from Moutai-flavour Daqu.</title>
        <authorList>
            <person name="Wang X."/>
            <person name="Zhou H."/>
        </authorList>
    </citation>
    <scope>NUCLEOTIDE SEQUENCE [LARGE SCALE GENOMIC DNA]</scope>
    <source>
        <strain evidence="11 12">FBKL4.011</strain>
    </source>
</reference>
<keyword evidence="3 9" id="KW-0813">Transport</keyword>
<keyword evidence="12" id="KW-1185">Reference proteome</keyword>
<dbReference type="GO" id="GO:0046872">
    <property type="term" value="F:metal ion binding"/>
    <property type="evidence" value="ECO:0007669"/>
    <property type="project" value="UniProtKB-KW"/>
</dbReference>
<dbReference type="SUPFAM" id="SSF54631">
    <property type="entry name" value="CBS-domain pair"/>
    <property type="match status" value="1"/>
</dbReference>
<dbReference type="NCBIfam" id="TIGR00400">
    <property type="entry name" value="mgtE"/>
    <property type="match status" value="1"/>
</dbReference>
<keyword evidence="9" id="KW-1003">Cell membrane</keyword>
<gene>
    <name evidence="11" type="primary">mgtE</name>
    <name evidence="11" type="ORF">DL897_02095</name>
</gene>
<comment type="similarity">
    <text evidence="2 9">Belongs to the SLC41A transporter family.</text>
</comment>
<evidence type="ECO:0000313" key="11">
    <source>
        <dbReference type="EMBL" id="RAL26862.1"/>
    </source>
</evidence>
<dbReference type="SMART" id="SM00116">
    <property type="entry name" value="CBS"/>
    <property type="match status" value="1"/>
</dbReference>
<feature type="domain" description="CBS" evidence="10">
    <location>
        <begin position="201"/>
        <end position="257"/>
    </location>
</feature>
<dbReference type="SUPFAM" id="SSF161093">
    <property type="entry name" value="MgtE membrane domain-like"/>
    <property type="match status" value="1"/>
</dbReference>
<dbReference type="SMART" id="SM00924">
    <property type="entry name" value="MgtE_N"/>
    <property type="match status" value="1"/>
</dbReference>
<keyword evidence="7 9" id="KW-0472">Membrane</keyword>
<evidence type="ECO:0000313" key="12">
    <source>
        <dbReference type="Proteomes" id="UP000251213"/>
    </source>
</evidence>
<dbReference type="SUPFAM" id="SSF158791">
    <property type="entry name" value="MgtE N-terminal domain-like"/>
    <property type="match status" value="1"/>
</dbReference>
<evidence type="ECO:0000256" key="8">
    <source>
        <dbReference type="PROSITE-ProRule" id="PRU00703"/>
    </source>
</evidence>
<dbReference type="Pfam" id="PF01769">
    <property type="entry name" value="MgtE"/>
    <property type="match status" value="1"/>
</dbReference>
<organism evidence="11 12">
    <name type="scientific">Thermoflavimicrobium daqui</name>
    <dbReference type="NCBI Taxonomy" id="2137476"/>
    <lineage>
        <taxon>Bacteria</taxon>
        <taxon>Bacillati</taxon>
        <taxon>Bacillota</taxon>
        <taxon>Bacilli</taxon>
        <taxon>Bacillales</taxon>
        <taxon>Thermoactinomycetaceae</taxon>
        <taxon>Thermoflavimicrobium</taxon>
    </lineage>
</organism>
<keyword evidence="4 9" id="KW-0812">Transmembrane</keyword>
<dbReference type="Gene3D" id="1.25.60.10">
    <property type="entry name" value="MgtE N-terminal domain-like"/>
    <property type="match status" value="1"/>
</dbReference>
<dbReference type="EMBL" id="QJKK01000001">
    <property type="protein sequence ID" value="RAL26862.1"/>
    <property type="molecule type" value="Genomic_DNA"/>
</dbReference>
<dbReference type="PANTHER" id="PTHR41394">
    <property type="entry name" value="MAGNESIUM TRANSPORTER MGTE"/>
    <property type="match status" value="1"/>
</dbReference>
<dbReference type="Pfam" id="PF00571">
    <property type="entry name" value="CBS"/>
    <property type="match status" value="1"/>
</dbReference>
<evidence type="ECO:0000256" key="4">
    <source>
        <dbReference type="ARBA" id="ARBA00022692"/>
    </source>
</evidence>
<evidence type="ECO:0000256" key="9">
    <source>
        <dbReference type="RuleBase" id="RU362011"/>
    </source>
</evidence>
<feature type="transmembrane region" description="Helical" evidence="9">
    <location>
        <begin position="317"/>
        <end position="338"/>
    </location>
</feature>
<dbReference type="Gene3D" id="3.10.580.10">
    <property type="entry name" value="CBS-domain"/>
    <property type="match status" value="1"/>
</dbReference>
<evidence type="ECO:0000256" key="5">
    <source>
        <dbReference type="ARBA" id="ARBA00022842"/>
    </source>
</evidence>
<dbReference type="PROSITE" id="PS51371">
    <property type="entry name" value="CBS"/>
    <property type="match status" value="1"/>
</dbReference>
<dbReference type="GO" id="GO:0015095">
    <property type="term" value="F:magnesium ion transmembrane transporter activity"/>
    <property type="evidence" value="ECO:0007669"/>
    <property type="project" value="UniProtKB-UniRule"/>
</dbReference>
<dbReference type="InterPro" id="IPR046342">
    <property type="entry name" value="CBS_dom_sf"/>
</dbReference>
<reference evidence="11 12" key="2">
    <citation type="submission" date="2018-06" db="EMBL/GenBank/DDBJ databases">
        <authorList>
            <person name="Zhirakovskaya E."/>
        </authorList>
    </citation>
    <scope>NUCLEOTIDE SEQUENCE [LARGE SCALE GENOMIC DNA]</scope>
    <source>
        <strain evidence="11 12">FBKL4.011</strain>
    </source>
</reference>
<comment type="subunit">
    <text evidence="9">Homodimer.</text>
</comment>
<evidence type="ECO:0000256" key="2">
    <source>
        <dbReference type="ARBA" id="ARBA00009749"/>
    </source>
</evidence>
<dbReference type="InterPro" id="IPR038076">
    <property type="entry name" value="MgtE_N_sf"/>
</dbReference>
<dbReference type="AlphaFoldDB" id="A0A364K9H1"/>
<dbReference type="Proteomes" id="UP000251213">
    <property type="component" value="Unassembled WGS sequence"/>
</dbReference>
<dbReference type="GO" id="GO:0005886">
    <property type="term" value="C:plasma membrane"/>
    <property type="evidence" value="ECO:0007669"/>
    <property type="project" value="UniProtKB-SubCell"/>
</dbReference>
<accession>A0A364K9H1</accession>
<dbReference type="CDD" id="cd04606">
    <property type="entry name" value="CBS_pair_Mg_transporter"/>
    <property type="match status" value="1"/>
</dbReference>
<dbReference type="InterPro" id="IPR006668">
    <property type="entry name" value="Mg_transptr_MgtE_intracell_dom"/>
</dbReference>
<dbReference type="PANTHER" id="PTHR41394:SF8">
    <property type="entry name" value="MAGNESIUM TRANSPORTER MGTE"/>
    <property type="match status" value="1"/>
</dbReference>
<comment type="function">
    <text evidence="9">Acts as a magnesium transporter.</text>
</comment>
<dbReference type="Gene3D" id="1.10.357.20">
    <property type="entry name" value="SLC41 divalent cation transporters, integral membrane domain"/>
    <property type="match status" value="1"/>
</dbReference>
<evidence type="ECO:0000259" key="10">
    <source>
        <dbReference type="PROSITE" id="PS51371"/>
    </source>
</evidence>
<dbReference type="InterPro" id="IPR036739">
    <property type="entry name" value="SLC41_membr_dom_sf"/>
</dbReference>
<keyword evidence="8" id="KW-0129">CBS domain</keyword>
<evidence type="ECO:0000256" key="1">
    <source>
        <dbReference type="ARBA" id="ARBA00004141"/>
    </source>
</evidence>
<proteinExistence type="inferred from homology"/>
<dbReference type="InterPro" id="IPR006669">
    <property type="entry name" value="MgtE_transporter"/>
</dbReference>
<keyword evidence="9" id="KW-0479">Metal-binding</keyword>
<evidence type="ECO:0000256" key="3">
    <source>
        <dbReference type="ARBA" id="ARBA00022448"/>
    </source>
</evidence>
<feature type="transmembrane region" description="Helical" evidence="9">
    <location>
        <begin position="359"/>
        <end position="382"/>
    </location>
</feature>
<dbReference type="Pfam" id="PF03448">
    <property type="entry name" value="MgtE_N"/>
    <property type="match status" value="1"/>
</dbReference>
<evidence type="ECO:0000256" key="7">
    <source>
        <dbReference type="ARBA" id="ARBA00023136"/>
    </source>
</evidence>
<keyword evidence="6 9" id="KW-1133">Transmembrane helix</keyword>
<sequence length="449" mass="50505">MDHTIIQKEIEFALQNKKNPQHLFDLVHSLRPYDISEVLRELSLEEQLDLISKLPIVLAAESLEYLEPEVQYHILRHLKDSIASPLLKQMSSDAVVDMLLAIHPLQAQRLLDLLPEDYRDKINQLMTYPEYTAGSLMTVDYIAARAYWNGEQTLSHIRKVGHEAEIVSYIYVTDIRGELVGVCSLKEIILARPDTRLGEIAIQDIITVPADMEQEEVANILSRYDFYALPVVDQQNRLKGIITVDDVVDVIQEEATEDFQKMGGSSPLSEPYFKTSTWELFRKRIIWLLVLFIGGAYTANVLEKFSDTLSKIVELSFFIPLLTGTGGNTASQIVTTLVRALGMGEVTFKDIFRVIRKEIITGCLLGLSLGFIMYIRAVLMGVQTNVGWVVSISILIIVLWSSLVSAILPLILHRLKVDPAVVSNPLITTLVDGTGLIIYFTTAKLLLHL</sequence>